<evidence type="ECO:0000256" key="6">
    <source>
        <dbReference type="ARBA" id="ARBA00022989"/>
    </source>
</evidence>
<gene>
    <name evidence="9" type="ORF">UFOPK4173_01020</name>
</gene>
<dbReference type="InterPro" id="IPR002549">
    <property type="entry name" value="AI-2E-like"/>
</dbReference>
<dbReference type="GO" id="GO:0005886">
    <property type="term" value="C:plasma membrane"/>
    <property type="evidence" value="ECO:0007669"/>
    <property type="project" value="UniProtKB-SubCell"/>
</dbReference>
<evidence type="ECO:0000313" key="9">
    <source>
        <dbReference type="EMBL" id="CAB5034779.1"/>
    </source>
</evidence>
<feature type="transmembrane region" description="Helical" evidence="8">
    <location>
        <begin position="236"/>
        <end position="253"/>
    </location>
</feature>
<keyword evidence="7 8" id="KW-0472">Membrane</keyword>
<keyword evidence="3" id="KW-0813">Transport</keyword>
<evidence type="ECO:0000256" key="1">
    <source>
        <dbReference type="ARBA" id="ARBA00004651"/>
    </source>
</evidence>
<accession>A0A6J7S1C0</accession>
<protein>
    <submittedName>
        <fullName evidence="9">Unannotated protein</fullName>
    </submittedName>
</protein>
<evidence type="ECO:0000256" key="3">
    <source>
        <dbReference type="ARBA" id="ARBA00022448"/>
    </source>
</evidence>
<sequence>MTDVGLEDANQAGSPVGTLAELMTGNQLPKWFWRAILGIAFSVAAFMVVTGSLAKLEGLIRLLAVAMFLSFAVEPAVNFLANRGWRRGRATLACFVLIFGVGGIFVAIMVGLVITQTAELVRNAPSYINEATTWVNNTFNTELTSDKLDAALVTYQDDLTSLATGMGGRVLTVTGSALGVVFQMFTVFLFSYYMISQAPQMRRNVCSFLPAARQEIVLRLWELSVEKTGGWVFSRLLLASVSAASSWIVFEILNLPSPLALALWMGLVSQFIPVIGTYLGGALPLLLALLNDPIDAVWVLVWILVYQQIENYLLSPRITAHTMDLHPAVAFGAALAGASLFGAMGAIFALPAAAVIQAFITSYLHRHDVIESRLTDLEVVEETGGQNAVYRAMRGLSREEPLETDSNQGQSPTQK</sequence>
<evidence type="ECO:0000256" key="5">
    <source>
        <dbReference type="ARBA" id="ARBA00022692"/>
    </source>
</evidence>
<feature type="transmembrane region" description="Helical" evidence="8">
    <location>
        <begin position="329"/>
        <end position="356"/>
    </location>
</feature>
<evidence type="ECO:0000256" key="8">
    <source>
        <dbReference type="SAM" id="Phobius"/>
    </source>
</evidence>
<evidence type="ECO:0000256" key="4">
    <source>
        <dbReference type="ARBA" id="ARBA00022475"/>
    </source>
</evidence>
<dbReference type="GO" id="GO:0055085">
    <property type="term" value="P:transmembrane transport"/>
    <property type="evidence" value="ECO:0007669"/>
    <property type="project" value="TreeGrafter"/>
</dbReference>
<dbReference type="AlphaFoldDB" id="A0A6J7S1C0"/>
<dbReference type="Pfam" id="PF01594">
    <property type="entry name" value="AI-2E_transport"/>
    <property type="match status" value="1"/>
</dbReference>
<evidence type="ECO:0000256" key="7">
    <source>
        <dbReference type="ARBA" id="ARBA00023136"/>
    </source>
</evidence>
<organism evidence="9">
    <name type="scientific">freshwater metagenome</name>
    <dbReference type="NCBI Taxonomy" id="449393"/>
    <lineage>
        <taxon>unclassified sequences</taxon>
        <taxon>metagenomes</taxon>
        <taxon>ecological metagenomes</taxon>
    </lineage>
</organism>
<dbReference type="EMBL" id="CAFBPW010000106">
    <property type="protein sequence ID" value="CAB5034779.1"/>
    <property type="molecule type" value="Genomic_DNA"/>
</dbReference>
<feature type="transmembrane region" description="Helical" evidence="8">
    <location>
        <begin position="259"/>
        <end position="279"/>
    </location>
</feature>
<reference evidence="9" key="1">
    <citation type="submission" date="2020-05" db="EMBL/GenBank/DDBJ databases">
        <authorList>
            <person name="Chiriac C."/>
            <person name="Salcher M."/>
            <person name="Ghai R."/>
            <person name="Kavagutti S V."/>
        </authorList>
    </citation>
    <scope>NUCLEOTIDE SEQUENCE</scope>
</reference>
<evidence type="ECO:0000256" key="2">
    <source>
        <dbReference type="ARBA" id="ARBA00009773"/>
    </source>
</evidence>
<feature type="transmembrane region" description="Helical" evidence="8">
    <location>
        <begin position="59"/>
        <end position="80"/>
    </location>
</feature>
<feature type="transmembrane region" description="Helical" evidence="8">
    <location>
        <begin position="170"/>
        <end position="195"/>
    </location>
</feature>
<comment type="subcellular location">
    <subcellularLocation>
        <location evidence="1">Cell membrane</location>
        <topology evidence="1">Multi-pass membrane protein</topology>
    </subcellularLocation>
</comment>
<keyword evidence="6 8" id="KW-1133">Transmembrane helix</keyword>
<keyword evidence="5 8" id="KW-0812">Transmembrane</keyword>
<keyword evidence="4" id="KW-1003">Cell membrane</keyword>
<feature type="transmembrane region" description="Helical" evidence="8">
    <location>
        <begin position="286"/>
        <end position="309"/>
    </location>
</feature>
<name>A0A6J7S1C0_9ZZZZ</name>
<proteinExistence type="inferred from homology"/>
<dbReference type="PANTHER" id="PTHR21716:SF53">
    <property type="entry name" value="PERMEASE PERM-RELATED"/>
    <property type="match status" value="1"/>
</dbReference>
<feature type="transmembrane region" description="Helical" evidence="8">
    <location>
        <begin position="92"/>
        <end position="114"/>
    </location>
</feature>
<dbReference type="PANTHER" id="PTHR21716">
    <property type="entry name" value="TRANSMEMBRANE PROTEIN"/>
    <property type="match status" value="1"/>
</dbReference>
<comment type="similarity">
    <text evidence="2">Belongs to the autoinducer-2 exporter (AI-2E) (TC 2.A.86) family.</text>
</comment>
<feature type="transmembrane region" description="Helical" evidence="8">
    <location>
        <begin position="31"/>
        <end position="53"/>
    </location>
</feature>